<dbReference type="HOGENOM" id="CLU_3334177_0_0_0"/>
<dbReference type="EMBL" id="CP001962">
    <property type="protein sequence ID" value="ADW20658.1"/>
    <property type="molecule type" value="Genomic_DNA"/>
</dbReference>
<dbReference type="Proteomes" id="UP000008087">
    <property type="component" value="Chromosome"/>
</dbReference>
<accession>E8PQZ8</accession>
<evidence type="ECO:0000256" key="1">
    <source>
        <dbReference type="SAM" id="MobiDB-lite"/>
    </source>
</evidence>
<gene>
    <name evidence="2" type="ordered locus">TSC_c00050</name>
</gene>
<reference evidence="2 3" key="2">
    <citation type="journal article" date="2011" name="BMC Genomics">
        <title>Sequence of the hyperplastic genome of the naturally competent Thermus scotoductus SA-01.</title>
        <authorList>
            <person name="Gounder K."/>
            <person name="Brzuszkiewicz E."/>
            <person name="Liesegang H."/>
            <person name="Wollherr A."/>
            <person name="Daniel R."/>
            <person name="Gottschalk G."/>
            <person name="Reva O."/>
            <person name="Kumwenda B."/>
            <person name="Srivastava M."/>
            <person name="Bricio C."/>
            <person name="Berenguer J."/>
            <person name="van Heerden E."/>
            <person name="Litthauer D."/>
        </authorList>
    </citation>
    <scope>NUCLEOTIDE SEQUENCE [LARGE SCALE GENOMIC DNA]</scope>
    <source>
        <strain evidence="3">ATCC 700910 / SA-01</strain>
    </source>
</reference>
<name>E8PQZ8_THESS</name>
<protein>
    <submittedName>
        <fullName evidence="2">Uncharacterized protein</fullName>
    </submittedName>
</protein>
<dbReference type="KEGG" id="tsc:TSC_c00050"/>
<feature type="region of interest" description="Disordered" evidence="1">
    <location>
        <begin position="1"/>
        <end position="38"/>
    </location>
</feature>
<evidence type="ECO:0000313" key="2">
    <source>
        <dbReference type="EMBL" id="ADW20658.1"/>
    </source>
</evidence>
<sequence length="38" mass="3975">MPPPTGSGKLTPHPDCFGESTPAKRLFQDSHPGTARVG</sequence>
<proteinExistence type="predicted"/>
<organism evidence="2 3">
    <name type="scientific">Thermus scotoductus (strain ATCC 700910 / SA-01)</name>
    <dbReference type="NCBI Taxonomy" id="743525"/>
    <lineage>
        <taxon>Bacteria</taxon>
        <taxon>Thermotogati</taxon>
        <taxon>Deinococcota</taxon>
        <taxon>Deinococci</taxon>
        <taxon>Thermales</taxon>
        <taxon>Thermaceae</taxon>
        <taxon>Thermus</taxon>
    </lineage>
</organism>
<dbReference type="AlphaFoldDB" id="E8PQZ8"/>
<reference evidence="3" key="1">
    <citation type="submission" date="2010-03" db="EMBL/GenBank/DDBJ databases">
        <title>The genome sequence of Thermus scotoductus SA-01.</title>
        <authorList>
            <person name="Gounder K."/>
            <person name="Liesegang H."/>
            <person name="Brzuszkiewicz E."/>
            <person name="Wollherr A."/>
            <person name="Daniel R."/>
            <person name="Gottschalk G."/>
            <person name="van Heerden E."/>
            <person name="Litthauer D."/>
        </authorList>
    </citation>
    <scope>NUCLEOTIDE SEQUENCE [LARGE SCALE GENOMIC DNA]</scope>
    <source>
        <strain evidence="3">ATCC 700910 / SA-01</strain>
    </source>
</reference>
<evidence type="ECO:0000313" key="3">
    <source>
        <dbReference type="Proteomes" id="UP000008087"/>
    </source>
</evidence>